<proteinExistence type="predicted"/>
<feature type="compositionally biased region" description="Basic and acidic residues" evidence="1">
    <location>
        <begin position="22"/>
        <end position="32"/>
    </location>
</feature>
<evidence type="ECO:0000313" key="3">
    <source>
        <dbReference type="Proteomes" id="UP001050808"/>
    </source>
</evidence>
<protein>
    <submittedName>
        <fullName evidence="2">Uncharacterized protein</fullName>
    </submittedName>
</protein>
<evidence type="ECO:0000256" key="1">
    <source>
        <dbReference type="SAM" id="MobiDB-lite"/>
    </source>
</evidence>
<accession>A0ABQ3R1E2</accession>
<evidence type="ECO:0000313" key="2">
    <source>
        <dbReference type="EMBL" id="GHI43322.1"/>
    </source>
</evidence>
<dbReference type="EMBL" id="BNDY01000020">
    <property type="protein sequence ID" value="GHI43322.1"/>
    <property type="molecule type" value="Genomic_DNA"/>
</dbReference>
<keyword evidence="3" id="KW-1185">Reference proteome</keyword>
<feature type="region of interest" description="Disordered" evidence="1">
    <location>
        <begin position="1"/>
        <end position="44"/>
    </location>
</feature>
<dbReference type="Proteomes" id="UP001050808">
    <property type="component" value="Unassembled WGS sequence"/>
</dbReference>
<name>A0ABQ3R1E2_9ACTN</name>
<organism evidence="2 3">
    <name type="scientific">Streptomyces violascens</name>
    <dbReference type="NCBI Taxonomy" id="67381"/>
    <lineage>
        <taxon>Bacteria</taxon>
        <taxon>Bacillati</taxon>
        <taxon>Actinomycetota</taxon>
        <taxon>Actinomycetes</taxon>
        <taxon>Kitasatosporales</taxon>
        <taxon>Streptomycetaceae</taxon>
        <taxon>Streptomyces</taxon>
    </lineage>
</organism>
<comment type="caution">
    <text evidence="2">The sequence shown here is derived from an EMBL/GenBank/DDBJ whole genome shotgun (WGS) entry which is preliminary data.</text>
</comment>
<reference evidence="2" key="1">
    <citation type="submission" date="2024-05" db="EMBL/GenBank/DDBJ databases">
        <title>Whole genome shotgun sequence of Streptomyces violascens NBRC 12920.</title>
        <authorList>
            <person name="Komaki H."/>
            <person name="Tamura T."/>
        </authorList>
    </citation>
    <scope>NUCLEOTIDE SEQUENCE</scope>
    <source>
        <strain evidence="2">NBRC 12920</strain>
    </source>
</reference>
<gene>
    <name evidence="2" type="ORF">Sviol_77300</name>
</gene>
<sequence>MHPVEPPLVGEELHVPPHGHRRDPQLRGELGHPRRAAPAHQPQQSVMTFSSTFTHSGIPFAVWRPGWAQTLMQRDRTMGVSIIRSDPLTFDQTEF</sequence>